<protein>
    <submittedName>
        <fullName evidence="9">Uncharacterized protein</fullName>
    </submittedName>
</protein>
<evidence type="ECO:0000256" key="2">
    <source>
        <dbReference type="ARBA" id="ARBA00022448"/>
    </source>
</evidence>
<dbReference type="PANTHER" id="PTHR15858:SF0">
    <property type="entry name" value="IMMEDIATE EARLY RESPONSE 3-INTERACTING PROTEIN 1"/>
    <property type="match status" value="1"/>
</dbReference>
<dbReference type="GeneID" id="14883236"/>
<dbReference type="AlphaFoldDB" id="A0A0A1TVC6"/>
<dbReference type="EMBL" id="KB207140">
    <property type="protein sequence ID" value="ELP84329.1"/>
    <property type="molecule type" value="Genomic_DNA"/>
</dbReference>
<feature type="transmembrane region" description="Helical" evidence="8">
    <location>
        <begin position="83"/>
        <end position="102"/>
    </location>
</feature>
<accession>A0A0A1TVC6</accession>
<organism evidence="9 10">
    <name type="scientific">Entamoeba invadens IP1</name>
    <dbReference type="NCBI Taxonomy" id="370355"/>
    <lineage>
        <taxon>Eukaryota</taxon>
        <taxon>Amoebozoa</taxon>
        <taxon>Evosea</taxon>
        <taxon>Archamoebae</taxon>
        <taxon>Mastigamoebida</taxon>
        <taxon>Entamoebidae</taxon>
        <taxon>Entamoeba</taxon>
    </lineage>
</organism>
<evidence type="ECO:0000256" key="4">
    <source>
        <dbReference type="ARBA" id="ARBA00022927"/>
    </source>
</evidence>
<dbReference type="GO" id="GO:0006888">
    <property type="term" value="P:endoplasmic reticulum to Golgi vesicle-mediated transport"/>
    <property type="evidence" value="ECO:0007669"/>
    <property type="project" value="TreeGrafter"/>
</dbReference>
<keyword evidence="2" id="KW-0813">Transport</keyword>
<keyword evidence="6 8" id="KW-0472">Membrane</keyword>
<evidence type="ECO:0000256" key="1">
    <source>
        <dbReference type="ARBA" id="ARBA00004370"/>
    </source>
</evidence>
<sequence>MKRKRRRTEKWQREGMEFKFTLSGFVSSLIVSTILFLNSIVILNQQRFLSKIGIQYDDANKDNEQNKTVRGRLSYFFYRTQDLARYPLIFVNACAIVFLLIFG</sequence>
<evidence type="ECO:0000256" key="5">
    <source>
        <dbReference type="ARBA" id="ARBA00022989"/>
    </source>
</evidence>
<name>A0A0A1TVC6_ENTIV</name>
<evidence type="ECO:0000256" key="6">
    <source>
        <dbReference type="ARBA" id="ARBA00023136"/>
    </source>
</evidence>
<reference evidence="9 10" key="1">
    <citation type="submission" date="2012-10" db="EMBL/GenBank/DDBJ databases">
        <authorList>
            <person name="Zafar N."/>
            <person name="Inman J."/>
            <person name="Hall N."/>
            <person name="Lorenzi H."/>
            <person name="Caler E."/>
        </authorList>
    </citation>
    <scope>NUCLEOTIDE SEQUENCE [LARGE SCALE GENOMIC DNA]</scope>
    <source>
        <strain evidence="9 10">IP1</strain>
    </source>
</reference>
<comment type="similarity">
    <text evidence="7">Belongs to the YOS1 family.</text>
</comment>
<dbReference type="RefSeq" id="XP_004183675.1">
    <property type="nucleotide sequence ID" value="XM_004183627.1"/>
</dbReference>
<evidence type="ECO:0000313" key="10">
    <source>
        <dbReference type="Proteomes" id="UP000014680"/>
    </source>
</evidence>
<dbReference type="Proteomes" id="UP000014680">
    <property type="component" value="Unassembled WGS sequence"/>
</dbReference>
<dbReference type="OrthoDB" id="15356at2759"/>
<evidence type="ECO:0000256" key="8">
    <source>
        <dbReference type="SAM" id="Phobius"/>
    </source>
</evidence>
<dbReference type="KEGG" id="eiv:EIN_066340"/>
<dbReference type="GO" id="GO:0000139">
    <property type="term" value="C:Golgi membrane"/>
    <property type="evidence" value="ECO:0007669"/>
    <property type="project" value="TreeGrafter"/>
</dbReference>
<keyword evidence="5 8" id="KW-1133">Transmembrane helix</keyword>
<evidence type="ECO:0000256" key="3">
    <source>
        <dbReference type="ARBA" id="ARBA00022692"/>
    </source>
</evidence>
<dbReference type="PANTHER" id="PTHR15858">
    <property type="entry name" value="IMMEDIATE EARLY RESPONSE 3-INTERACTING PROTEIN 1"/>
    <property type="match status" value="1"/>
</dbReference>
<evidence type="ECO:0000256" key="7">
    <source>
        <dbReference type="ARBA" id="ARBA00024203"/>
    </source>
</evidence>
<dbReference type="OMA" id="WQREGME"/>
<evidence type="ECO:0000313" key="9">
    <source>
        <dbReference type="EMBL" id="ELP84329.1"/>
    </source>
</evidence>
<keyword evidence="10" id="KW-1185">Reference proteome</keyword>
<comment type="subcellular location">
    <subcellularLocation>
        <location evidence="1">Membrane</location>
    </subcellularLocation>
</comment>
<dbReference type="VEuPathDB" id="AmoebaDB:EIN_066340"/>
<dbReference type="InterPro" id="IPR013880">
    <property type="entry name" value="Yos1"/>
</dbReference>
<dbReference type="Pfam" id="PF08571">
    <property type="entry name" value="Yos1"/>
    <property type="match status" value="1"/>
</dbReference>
<gene>
    <name evidence="9" type="ORF">EIN_066340</name>
</gene>
<keyword evidence="3 8" id="KW-0812">Transmembrane</keyword>
<proteinExistence type="inferred from homology"/>
<keyword evidence="4" id="KW-0653">Protein transport</keyword>
<dbReference type="GO" id="GO:0005789">
    <property type="term" value="C:endoplasmic reticulum membrane"/>
    <property type="evidence" value="ECO:0007669"/>
    <property type="project" value="TreeGrafter"/>
</dbReference>
<feature type="transmembrane region" description="Helical" evidence="8">
    <location>
        <begin position="20"/>
        <end position="43"/>
    </location>
</feature>
<dbReference type="GO" id="GO:0015031">
    <property type="term" value="P:protein transport"/>
    <property type="evidence" value="ECO:0007669"/>
    <property type="project" value="UniProtKB-KW"/>
</dbReference>
<dbReference type="GO" id="GO:0030134">
    <property type="term" value="C:COPII-coated ER to Golgi transport vesicle"/>
    <property type="evidence" value="ECO:0007669"/>
    <property type="project" value="TreeGrafter"/>
</dbReference>